<gene>
    <name evidence="2" type="ORF">ACFSBT_13040</name>
</gene>
<evidence type="ECO:0000313" key="2">
    <source>
        <dbReference type="EMBL" id="MFD1514202.1"/>
    </source>
</evidence>
<feature type="domain" description="HTH asnC-type" evidence="1">
    <location>
        <begin position="10"/>
        <end position="55"/>
    </location>
</feature>
<evidence type="ECO:0000259" key="1">
    <source>
        <dbReference type="Pfam" id="PF13404"/>
    </source>
</evidence>
<comment type="caution">
    <text evidence="2">The sequence shown here is derived from an EMBL/GenBank/DDBJ whole genome shotgun (WGS) entry which is preliminary data.</text>
</comment>
<dbReference type="AlphaFoldDB" id="A0ABD6AXA9"/>
<dbReference type="InterPro" id="IPR036388">
    <property type="entry name" value="WH-like_DNA-bd_sf"/>
</dbReference>
<dbReference type="EMBL" id="JBHUDC010000007">
    <property type="protein sequence ID" value="MFD1514202.1"/>
    <property type="molecule type" value="Genomic_DNA"/>
</dbReference>
<organism evidence="2 3">
    <name type="scientific">Halomarina rubra</name>
    <dbReference type="NCBI Taxonomy" id="2071873"/>
    <lineage>
        <taxon>Archaea</taxon>
        <taxon>Methanobacteriati</taxon>
        <taxon>Methanobacteriota</taxon>
        <taxon>Stenosarchaea group</taxon>
        <taxon>Halobacteria</taxon>
        <taxon>Halobacteriales</taxon>
        <taxon>Natronomonadaceae</taxon>
        <taxon>Halomarina</taxon>
    </lineage>
</organism>
<sequence length="160" mass="17857">MTGTNDSNAIDEIDRKILSILAHDPRTPYSNISTQLAEEGIEMSSEGVRRRVTALLEITTSFHLLRPDGHDWEIVMVTAQVAHEDGAKQAVFEAMSEMNFWFVGSGFGTIDLYGISTVNSNKEIDALVNRVRSLPAVTTAEYMIETDRATNVERYLQFGE</sequence>
<protein>
    <submittedName>
        <fullName evidence="2">AsnC family protein</fullName>
    </submittedName>
</protein>
<dbReference type="Gene3D" id="1.10.10.10">
    <property type="entry name" value="Winged helix-like DNA-binding domain superfamily/Winged helix DNA-binding domain"/>
    <property type="match status" value="1"/>
</dbReference>
<dbReference type="Pfam" id="PF13404">
    <property type="entry name" value="HTH_AsnC-type"/>
    <property type="match status" value="1"/>
</dbReference>
<accession>A0ABD6AXA9</accession>
<reference evidence="2 3" key="1">
    <citation type="journal article" date="2019" name="Int. J. Syst. Evol. Microbiol.">
        <title>The Global Catalogue of Microorganisms (GCM) 10K type strain sequencing project: providing services to taxonomists for standard genome sequencing and annotation.</title>
        <authorList>
            <consortium name="The Broad Institute Genomics Platform"/>
            <consortium name="The Broad Institute Genome Sequencing Center for Infectious Disease"/>
            <person name="Wu L."/>
            <person name="Ma J."/>
        </authorList>
    </citation>
    <scope>NUCLEOTIDE SEQUENCE [LARGE SCALE GENOMIC DNA]</scope>
    <source>
        <strain evidence="2 3">CGMCC 1.12563</strain>
    </source>
</reference>
<dbReference type="InterPro" id="IPR000485">
    <property type="entry name" value="AsnC-type_HTH_dom"/>
</dbReference>
<evidence type="ECO:0000313" key="3">
    <source>
        <dbReference type="Proteomes" id="UP001597187"/>
    </source>
</evidence>
<name>A0ABD6AXA9_9EURY</name>
<dbReference type="RefSeq" id="WP_250874174.1">
    <property type="nucleotide sequence ID" value="NZ_JALXFV010000007.1"/>
</dbReference>
<proteinExistence type="predicted"/>
<dbReference type="Proteomes" id="UP001597187">
    <property type="component" value="Unassembled WGS sequence"/>
</dbReference>
<keyword evidence="3" id="KW-1185">Reference proteome</keyword>